<dbReference type="EMBL" id="CAJOBI010038183">
    <property type="protein sequence ID" value="CAF4310738.1"/>
    <property type="molecule type" value="Genomic_DNA"/>
</dbReference>
<reference evidence="1" key="1">
    <citation type="submission" date="2021-02" db="EMBL/GenBank/DDBJ databases">
        <authorList>
            <person name="Nowell W R."/>
        </authorList>
    </citation>
    <scope>NUCLEOTIDE SEQUENCE</scope>
</reference>
<accession>A0A8S2U0K0</accession>
<feature type="non-terminal residue" evidence="1">
    <location>
        <position position="1"/>
    </location>
</feature>
<dbReference type="Proteomes" id="UP000676336">
    <property type="component" value="Unassembled WGS sequence"/>
</dbReference>
<evidence type="ECO:0000313" key="1">
    <source>
        <dbReference type="EMBL" id="CAF4310738.1"/>
    </source>
</evidence>
<dbReference type="AlphaFoldDB" id="A0A8S2U0K0"/>
<name>A0A8S2U0K0_9BILA</name>
<gene>
    <name evidence="1" type="ORF">SMN809_LOCUS26530</name>
</gene>
<proteinExistence type="predicted"/>
<sequence>QYLYRLPTHDYQIGAKYVPTYLSVKTPTAADYYAANLARYPTVPLAQPIKQ</sequence>
<evidence type="ECO:0000313" key="2">
    <source>
        <dbReference type="Proteomes" id="UP000676336"/>
    </source>
</evidence>
<organism evidence="1 2">
    <name type="scientific">Rotaria magnacalcarata</name>
    <dbReference type="NCBI Taxonomy" id="392030"/>
    <lineage>
        <taxon>Eukaryota</taxon>
        <taxon>Metazoa</taxon>
        <taxon>Spiralia</taxon>
        <taxon>Gnathifera</taxon>
        <taxon>Rotifera</taxon>
        <taxon>Eurotatoria</taxon>
        <taxon>Bdelloidea</taxon>
        <taxon>Philodinida</taxon>
        <taxon>Philodinidae</taxon>
        <taxon>Rotaria</taxon>
    </lineage>
</organism>
<comment type="caution">
    <text evidence="1">The sequence shown here is derived from an EMBL/GenBank/DDBJ whole genome shotgun (WGS) entry which is preliminary data.</text>
</comment>
<protein>
    <submittedName>
        <fullName evidence="1">Uncharacterized protein</fullName>
    </submittedName>
</protein>